<sequence>MGVVASNINWLICTTKSSNKVTPVTTPINTVVKFHHELSETEIKNIETKSADKKLVLSADKKSVFDAECTDDVVIIEPANKSIISYKSDVLNCKKDDIYPASGVVILHKSKIPDDKLLKPPIDTANIIKMPLPKHPIISTDIDESLPILYIYGNNKGRIPTIGWIFPCHHCGHKTSEYNRFKLTDALVDVYCCYDCTKHPKYDANKLMTTIVDHKTVKALQTAVVSWKLHWILRS</sequence>
<proteinExistence type="predicted"/>
<reference evidence="1" key="1">
    <citation type="submission" date="2018-10" db="EMBL/GenBank/DDBJ databases">
        <title>Hidden diversity of soil giant viruses.</title>
        <authorList>
            <person name="Schulz F."/>
            <person name="Alteio L."/>
            <person name="Goudeau D."/>
            <person name="Ryan E.M."/>
            <person name="Malmstrom R.R."/>
            <person name="Blanchard J."/>
            <person name="Woyke T."/>
        </authorList>
    </citation>
    <scope>NUCLEOTIDE SEQUENCE</scope>
    <source>
        <strain evidence="1">FNV1</strain>
    </source>
</reference>
<protein>
    <submittedName>
        <fullName evidence="1">Uncharacterized protein</fullName>
    </submittedName>
</protein>
<accession>A0A3G4ZWR3</accession>
<gene>
    <name evidence="1" type="ORF">Faunusvirus9_3</name>
</gene>
<name>A0A3G4ZWR3_9VIRU</name>
<evidence type="ECO:0000313" key="1">
    <source>
        <dbReference type="EMBL" id="AYV79325.1"/>
    </source>
</evidence>
<organism evidence="1">
    <name type="scientific">Faunusvirus sp</name>
    <dbReference type="NCBI Taxonomy" id="2487766"/>
    <lineage>
        <taxon>Viruses</taxon>
        <taxon>Varidnaviria</taxon>
        <taxon>Bamfordvirae</taxon>
        <taxon>Nucleocytoviricota</taxon>
        <taxon>Megaviricetes</taxon>
        <taxon>Imitervirales</taxon>
        <taxon>Mimiviridae</taxon>
    </lineage>
</organism>
<dbReference type="EMBL" id="MK072140">
    <property type="protein sequence ID" value="AYV79325.1"/>
    <property type="molecule type" value="Genomic_DNA"/>
</dbReference>